<proteinExistence type="predicted"/>
<protein>
    <submittedName>
        <fullName evidence="2">Uncharacterized protein</fullName>
    </submittedName>
</protein>
<dbReference type="AlphaFoldDB" id="A0A9P8C0G9"/>
<reference evidence="2" key="1">
    <citation type="journal article" date="2021" name="IMA Fungus">
        <title>Genomic characterization of three marine fungi, including Emericellopsis atlantica sp. nov. with signatures of a generalist lifestyle and marine biomass degradation.</title>
        <authorList>
            <person name="Hagestad O.C."/>
            <person name="Hou L."/>
            <person name="Andersen J.H."/>
            <person name="Hansen E.H."/>
            <person name="Altermark B."/>
            <person name="Li C."/>
            <person name="Kuhnert E."/>
            <person name="Cox R.J."/>
            <person name="Crous P.W."/>
            <person name="Spatafora J.W."/>
            <person name="Lail K."/>
            <person name="Amirebrahimi M."/>
            <person name="Lipzen A."/>
            <person name="Pangilinan J."/>
            <person name="Andreopoulos W."/>
            <person name="Hayes R.D."/>
            <person name="Ng V."/>
            <person name="Grigoriev I.V."/>
            <person name="Jackson S.A."/>
            <person name="Sutton T.D.S."/>
            <person name="Dobson A.D.W."/>
            <person name="Rama T."/>
        </authorList>
    </citation>
    <scope>NUCLEOTIDE SEQUENCE</scope>
    <source>
        <strain evidence="2">TRa018bII</strain>
    </source>
</reference>
<feature type="region of interest" description="Disordered" evidence="1">
    <location>
        <begin position="290"/>
        <end position="322"/>
    </location>
</feature>
<name>A0A9P8C0G9_9HELO</name>
<dbReference type="EMBL" id="MU251849">
    <property type="protein sequence ID" value="KAG9228867.1"/>
    <property type="molecule type" value="Genomic_DNA"/>
</dbReference>
<evidence type="ECO:0000313" key="2">
    <source>
        <dbReference type="EMBL" id="KAG9228867.1"/>
    </source>
</evidence>
<feature type="compositionally biased region" description="Acidic residues" evidence="1">
    <location>
        <begin position="357"/>
        <end position="367"/>
    </location>
</feature>
<evidence type="ECO:0000313" key="3">
    <source>
        <dbReference type="Proteomes" id="UP000824998"/>
    </source>
</evidence>
<organism evidence="2 3">
    <name type="scientific">Amylocarpus encephaloides</name>
    <dbReference type="NCBI Taxonomy" id="45428"/>
    <lineage>
        <taxon>Eukaryota</taxon>
        <taxon>Fungi</taxon>
        <taxon>Dikarya</taxon>
        <taxon>Ascomycota</taxon>
        <taxon>Pezizomycotina</taxon>
        <taxon>Leotiomycetes</taxon>
        <taxon>Helotiales</taxon>
        <taxon>Helotiales incertae sedis</taxon>
        <taxon>Amylocarpus</taxon>
    </lineage>
</organism>
<dbReference type="Proteomes" id="UP000824998">
    <property type="component" value="Unassembled WGS sequence"/>
</dbReference>
<evidence type="ECO:0000256" key="1">
    <source>
        <dbReference type="SAM" id="MobiDB-lite"/>
    </source>
</evidence>
<sequence>MSDSIVRNLYLTGEDGSLSPVKRDDYAHLPKPAKDHLLCQVKATLNQLLQSSSEAEIFKFISNKFDTSQRNHGDYVKLFSIRFTDDGEHHLLRKFLENLPIGAFLKVILKITVEELISIQNRLDDFARHVRPTPLKKVKKHLHKFTALQGYGSFYVEYTAALKSTRSKKSKRRSRAARREENEEPVTKAINFALGTYILAVLPFEGPYSNDRQISLHPAKRPRVEAGEPSRSIFPDSVLCNLLREYVRSGTPAPGTELDQQHEAMETENDQSSSDGEQAGESFEKIADETTTANRGFNKPSNTDSSPLVASANVSHSTALSSQHVGMIPGENQIADQAFSSRSSSELSILDSQYFDSESEDPDATAS</sequence>
<gene>
    <name evidence="2" type="ORF">BJ875DRAFT_476421</name>
</gene>
<dbReference type="OrthoDB" id="3563857at2759"/>
<accession>A0A9P8C0G9</accession>
<feature type="region of interest" description="Disordered" evidence="1">
    <location>
        <begin position="337"/>
        <end position="367"/>
    </location>
</feature>
<feature type="compositionally biased region" description="Low complexity" evidence="1">
    <location>
        <begin position="340"/>
        <end position="352"/>
    </location>
</feature>
<comment type="caution">
    <text evidence="2">The sequence shown here is derived from an EMBL/GenBank/DDBJ whole genome shotgun (WGS) entry which is preliminary data.</text>
</comment>
<keyword evidence="3" id="KW-1185">Reference proteome</keyword>